<dbReference type="Pfam" id="PF13416">
    <property type="entry name" value="SBP_bac_8"/>
    <property type="match status" value="1"/>
</dbReference>
<gene>
    <name evidence="1" type="ORF">G4Y79_04610</name>
</gene>
<keyword evidence="2" id="KW-1185">Reference proteome</keyword>
<dbReference type="SUPFAM" id="SSF53850">
    <property type="entry name" value="Periplasmic binding protein-like II"/>
    <property type="match status" value="1"/>
</dbReference>
<dbReference type="CDD" id="cd13585">
    <property type="entry name" value="PBP2_TMBP_like"/>
    <property type="match status" value="1"/>
</dbReference>
<reference evidence="1 2" key="1">
    <citation type="submission" date="2020-02" db="EMBL/GenBank/DDBJ databases">
        <authorList>
            <person name="Zheng R.K."/>
            <person name="Sun C.M."/>
        </authorList>
    </citation>
    <scope>NUCLEOTIDE SEQUENCE [LARGE SCALE GENOMIC DNA]</scope>
    <source>
        <strain evidence="2">rifampicinis</strain>
    </source>
</reference>
<protein>
    <submittedName>
        <fullName evidence="1">Sugar ABC transporter substrate-binding protein</fullName>
    </submittedName>
</protein>
<dbReference type="NCBIfam" id="TIGR01409">
    <property type="entry name" value="TAT_signal_seq"/>
    <property type="match status" value="1"/>
</dbReference>
<evidence type="ECO:0000313" key="1">
    <source>
        <dbReference type="EMBL" id="QPC83669.1"/>
    </source>
</evidence>
<sequence>MLKKRGLSRRDFLKISGSAAGLAAIQLAGVPHIVSAQGATNLRFAWWEERFIETMNGFIDEFTADKADTQVELQIIPWEAYWDQLPIAIAGGEAPDAFFLVSGQVQNFAALGGLLNLTPYFSEEKIASFREAQRAFVTYNEELIALPFTATMLTTFTNMDAFRAADIELPASVEEAWTWDEFREVLRGLKQANPDLAYGYIDDGRDFWWLPWFYSNGASLINESLDGSAFNTAEAEETFTYLAELTAEGLIAPPGESPDLFAFGATALRGSGHWGVQNLLDDIGGGFELGTTYFPQRTHPGLALGGDYLAAYADGENAETSAQFLDFLTSEVVLNQYLSDNTYLSPRNDIEVDHGEFQPMMDMVNEQAEAMASELLTLHRGLPEFNQINQVFTAEYQLVLLGEKSPSDAVQTISDAVDAALNTD</sequence>
<name>A0A7S8IFN8_9CHLR</name>
<dbReference type="KEGG" id="pmet:G4Y79_04610"/>
<dbReference type="Proteomes" id="UP000594468">
    <property type="component" value="Chromosome"/>
</dbReference>
<dbReference type="Gene3D" id="3.40.190.10">
    <property type="entry name" value="Periplasmic binding protein-like II"/>
    <property type="match status" value="1"/>
</dbReference>
<organism evidence="1 2">
    <name type="scientific">Phototrophicus methaneseepsis</name>
    <dbReference type="NCBI Taxonomy" id="2710758"/>
    <lineage>
        <taxon>Bacteria</taxon>
        <taxon>Bacillati</taxon>
        <taxon>Chloroflexota</taxon>
        <taxon>Candidatus Thermofontia</taxon>
        <taxon>Phototrophicales</taxon>
        <taxon>Phototrophicaceae</taxon>
        <taxon>Phototrophicus</taxon>
    </lineage>
</organism>
<proteinExistence type="predicted"/>
<dbReference type="PANTHER" id="PTHR43649">
    <property type="entry name" value="ARABINOSE-BINDING PROTEIN-RELATED"/>
    <property type="match status" value="1"/>
</dbReference>
<dbReference type="InterPro" id="IPR019546">
    <property type="entry name" value="TAT_signal_bac_arc"/>
</dbReference>
<dbReference type="PROSITE" id="PS51318">
    <property type="entry name" value="TAT"/>
    <property type="match status" value="1"/>
</dbReference>
<dbReference type="EMBL" id="CP062983">
    <property type="protein sequence ID" value="QPC83669.1"/>
    <property type="molecule type" value="Genomic_DNA"/>
</dbReference>
<accession>A0A7S8IFN8</accession>
<dbReference type="PANTHER" id="PTHR43649:SF12">
    <property type="entry name" value="DIACETYLCHITOBIOSE BINDING PROTEIN DASA"/>
    <property type="match status" value="1"/>
</dbReference>
<dbReference type="RefSeq" id="WP_195171733.1">
    <property type="nucleotide sequence ID" value="NZ_CP062983.1"/>
</dbReference>
<dbReference type="InterPro" id="IPR006059">
    <property type="entry name" value="SBP"/>
</dbReference>
<dbReference type="InterPro" id="IPR006311">
    <property type="entry name" value="TAT_signal"/>
</dbReference>
<dbReference type="AlphaFoldDB" id="A0A7S8IFN8"/>
<evidence type="ECO:0000313" key="2">
    <source>
        <dbReference type="Proteomes" id="UP000594468"/>
    </source>
</evidence>
<dbReference type="InterPro" id="IPR050490">
    <property type="entry name" value="Bact_solute-bd_prot1"/>
</dbReference>